<sequence>MGEPMGLTASDINFSEATPEQRQLAWELNGSAWAKPMPLDVYVAREAYLSQQQLCSDRGCQYWVLHLKGYPRQIIASCETTRKTVLISEEGVSREGRGYSIASVYTNPSYRRRGMAAFLLRRLQEHMDRDSDCSVLYSDVGKTYYAGLGWRVFPSNQVTLTLLPSPTPSPTSSSPTLASPNDGKQEQQQHPVFTHSQPGRVRSLELEELRELCEIDEFHVTARFDKILADGKRHVAFLPSYPQISWQLARSGFMGRKLFEKAPKHKGAVTDNGRSWIYWDHDWREKKLKVLRIVQVLFKTEEERIDDIKVLLESALAEANAWGLPKVLLWNPDEVMTRGCKAAGNAHPEDVKIVFDERADTSIPSLRWAGGKDTHNTVWEDNFYYCWC</sequence>
<protein>
    <recommendedName>
        <fullName evidence="6">N-acetyltransferase domain-containing protein</fullName>
    </recommendedName>
</protein>
<evidence type="ECO:0000259" key="3">
    <source>
        <dbReference type="Pfam" id="PF22998"/>
    </source>
</evidence>
<feature type="compositionally biased region" description="Polar residues" evidence="1">
    <location>
        <begin position="186"/>
        <end position="197"/>
    </location>
</feature>
<dbReference type="InterPro" id="IPR053013">
    <property type="entry name" value="LAT"/>
</dbReference>
<dbReference type="GO" id="GO:0016747">
    <property type="term" value="F:acyltransferase activity, transferring groups other than amino-acyl groups"/>
    <property type="evidence" value="ECO:0007669"/>
    <property type="project" value="InterPro"/>
</dbReference>
<feature type="domain" description="N-acetyltransferase" evidence="2">
    <location>
        <begin position="50"/>
        <end position="141"/>
    </location>
</feature>
<evidence type="ECO:0000256" key="1">
    <source>
        <dbReference type="SAM" id="MobiDB-lite"/>
    </source>
</evidence>
<reference evidence="4" key="1">
    <citation type="journal article" date="2023" name="Mol. Phylogenet. Evol.">
        <title>Genome-scale phylogeny and comparative genomics of the fungal order Sordariales.</title>
        <authorList>
            <person name="Hensen N."/>
            <person name="Bonometti L."/>
            <person name="Westerberg I."/>
            <person name="Brannstrom I.O."/>
            <person name="Guillou S."/>
            <person name="Cros-Aarteil S."/>
            <person name="Calhoun S."/>
            <person name="Haridas S."/>
            <person name="Kuo A."/>
            <person name="Mondo S."/>
            <person name="Pangilinan J."/>
            <person name="Riley R."/>
            <person name="LaButti K."/>
            <person name="Andreopoulos B."/>
            <person name="Lipzen A."/>
            <person name="Chen C."/>
            <person name="Yan M."/>
            <person name="Daum C."/>
            <person name="Ng V."/>
            <person name="Clum A."/>
            <person name="Steindorff A."/>
            <person name="Ohm R.A."/>
            <person name="Martin F."/>
            <person name="Silar P."/>
            <person name="Natvig D.O."/>
            <person name="Lalanne C."/>
            <person name="Gautier V."/>
            <person name="Ament-Velasquez S.L."/>
            <person name="Kruys A."/>
            <person name="Hutchinson M.I."/>
            <person name="Powell A.J."/>
            <person name="Barry K."/>
            <person name="Miller A.N."/>
            <person name="Grigoriev I.V."/>
            <person name="Debuchy R."/>
            <person name="Gladieux P."/>
            <person name="Hiltunen Thoren M."/>
            <person name="Johannesson H."/>
        </authorList>
    </citation>
    <scope>NUCLEOTIDE SEQUENCE</scope>
    <source>
        <strain evidence="4">CBS 118394</strain>
    </source>
</reference>
<name>A0AAE0ISN7_9PEZI</name>
<feature type="domain" description="LYC1 C-terminal" evidence="3">
    <location>
        <begin position="195"/>
        <end position="388"/>
    </location>
</feature>
<dbReference type="PANTHER" id="PTHR34815">
    <property type="entry name" value="LYSINE ACETYLTRANSFERASE"/>
    <property type="match status" value="1"/>
</dbReference>
<dbReference type="Pfam" id="PF00583">
    <property type="entry name" value="Acetyltransf_1"/>
    <property type="match status" value="1"/>
</dbReference>
<evidence type="ECO:0000259" key="2">
    <source>
        <dbReference type="Pfam" id="PF00583"/>
    </source>
</evidence>
<comment type="caution">
    <text evidence="4">The sequence shown here is derived from an EMBL/GenBank/DDBJ whole genome shotgun (WGS) entry which is preliminary data.</text>
</comment>
<evidence type="ECO:0000313" key="5">
    <source>
        <dbReference type="Proteomes" id="UP001283341"/>
    </source>
</evidence>
<dbReference type="Proteomes" id="UP001283341">
    <property type="component" value="Unassembled WGS sequence"/>
</dbReference>
<accession>A0AAE0ISN7</accession>
<dbReference type="PANTHER" id="PTHR34815:SF4">
    <property type="entry name" value="N-ACETYLTRANSFERASE DOMAIN-CONTAINING PROTEIN"/>
    <property type="match status" value="1"/>
</dbReference>
<organism evidence="4 5">
    <name type="scientific">Apodospora peruviana</name>
    <dbReference type="NCBI Taxonomy" id="516989"/>
    <lineage>
        <taxon>Eukaryota</taxon>
        <taxon>Fungi</taxon>
        <taxon>Dikarya</taxon>
        <taxon>Ascomycota</taxon>
        <taxon>Pezizomycotina</taxon>
        <taxon>Sordariomycetes</taxon>
        <taxon>Sordariomycetidae</taxon>
        <taxon>Sordariales</taxon>
        <taxon>Lasiosphaeriaceae</taxon>
        <taxon>Apodospora</taxon>
    </lineage>
</organism>
<dbReference type="InterPro" id="IPR055100">
    <property type="entry name" value="GNAT_LYC1-like"/>
</dbReference>
<dbReference type="SUPFAM" id="SSF55729">
    <property type="entry name" value="Acyl-CoA N-acyltransferases (Nat)"/>
    <property type="match status" value="1"/>
</dbReference>
<evidence type="ECO:0008006" key="6">
    <source>
        <dbReference type="Google" id="ProtNLM"/>
    </source>
</evidence>
<dbReference type="Pfam" id="PF22998">
    <property type="entry name" value="GNAT_LYC1-like"/>
    <property type="match status" value="1"/>
</dbReference>
<feature type="compositionally biased region" description="Low complexity" evidence="1">
    <location>
        <begin position="161"/>
        <end position="177"/>
    </location>
</feature>
<dbReference type="InterPro" id="IPR000182">
    <property type="entry name" value="GNAT_dom"/>
</dbReference>
<evidence type="ECO:0000313" key="4">
    <source>
        <dbReference type="EMBL" id="KAK3330568.1"/>
    </source>
</evidence>
<keyword evidence="5" id="KW-1185">Reference proteome</keyword>
<dbReference type="Gene3D" id="3.40.630.30">
    <property type="match status" value="1"/>
</dbReference>
<reference evidence="4" key="2">
    <citation type="submission" date="2023-06" db="EMBL/GenBank/DDBJ databases">
        <authorList>
            <consortium name="Lawrence Berkeley National Laboratory"/>
            <person name="Haridas S."/>
            <person name="Hensen N."/>
            <person name="Bonometti L."/>
            <person name="Westerberg I."/>
            <person name="Brannstrom I.O."/>
            <person name="Guillou S."/>
            <person name="Cros-Aarteil S."/>
            <person name="Calhoun S."/>
            <person name="Kuo A."/>
            <person name="Mondo S."/>
            <person name="Pangilinan J."/>
            <person name="Riley R."/>
            <person name="Labutti K."/>
            <person name="Andreopoulos B."/>
            <person name="Lipzen A."/>
            <person name="Chen C."/>
            <person name="Yanf M."/>
            <person name="Daum C."/>
            <person name="Ng V."/>
            <person name="Clum A."/>
            <person name="Steindorff A."/>
            <person name="Ohm R."/>
            <person name="Martin F."/>
            <person name="Silar P."/>
            <person name="Natvig D."/>
            <person name="Lalanne C."/>
            <person name="Gautier V."/>
            <person name="Ament-Velasquez S.L."/>
            <person name="Kruys A."/>
            <person name="Hutchinson M.I."/>
            <person name="Powell A.J."/>
            <person name="Barry K."/>
            <person name="Miller A.N."/>
            <person name="Grigoriev I.V."/>
            <person name="Debuchy R."/>
            <person name="Gladieux P."/>
            <person name="Thoren M.H."/>
            <person name="Johannesson H."/>
        </authorList>
    </citation>
    <scope>NUCLEOTIDE SEQUENCE</scope>
    <source>
        <strain evidence="4">CBS 118394</strain>
    </source>
</reference>
<feature type="region of interest" description="Disordered" evidence="1">
    <location>
        <begin position="161"/>
        <end position="197"/>
    </location>
</feature>
<dbReference type="AlphaFoldDB" id="A0AAE0ISN7"/>
<dbReference type="EMBL" id="JAUEDM010000001">
    <property type="protein sequence ID" value="KAK3330568.1"/>
    <property type="molecule type" value="Genomic_DNA"/>
</dbReference>
<proteinExistence type="predicted"/>
<gene>
    <name evidence="4" type="ORF">B0H66DRAFT_67944</name>
</gene>
<dbReference type="InterPro" id="IPR016181">
    <property type="entry name" value="Acyl_CoA_acyltransferase"/>
</dbReference>